<evidence type="ECO:0000313" key="2">
    <source>
        <dbReference type="EMBL" id="KAL1262153.1"/>
    </source>
</evidence>
<keyword evidence="3" id="KW-1185">Reference proteome</keyword>
<comment type="caution">
    <text evidence="2">The sequence shown here is derived from an EMBL/GenBank/DDBJ whole genome shotgun (WGS) entry which is preliminary data.</text>
</comment>
<dbReference type="Proteomes" id="UP001558613">
    <property type="component" value="Unassembled WGS sequence"/>
</dbReference>
<gene>
    <name evidence="2" type="ORF">QQF64_007418</name>
</gene>
<dbReference type="EMBL" id="JAYMGO010000014">
    <property type="protein sequence ID" value="KAL1262153.1"/>
    <property type="molecule type" value="Genomic_DNA"/>
</dbReference>
<organism evidence="2 3">
    <name type="scientific">Cirrhinus molitorella</name>
    <name type="common">mud carp</name>
    <dbReference type="NCBI Taxonomy" id="172907"/>
    <lineage>
        <taxon>Eukaryota</taxon>
        <taxon>Metazoa</taxon>
        <taxon>Chordata</taxon>
        <taxon>Craniata</taxon>
        <taxon>Vertebrata</taxon>
        <taxon>Euteleostomi</taxon>
        <taxon>Actinopterygii</taxon>
        <taxon>Neopterygii</taxon>
        <taxon>Teleostei</taxon>
        <taxon>Ostariophysi</taxon>
        <taxon>Cypriniformes</taxon>
        <taxon>Cyprinidae</taxon>
        <taxon>Labeoninae</taxon>
        <taxon>Labeonini</taxon>
        <taxon>Cirrhinus</taxon>
    </lineage>
</organism>
<proteinExistence type="predicted"/>
<evidence type="ECO:0000256" key="1">
    <source>
        <dbReference type="SAM" id="MobiDB-lite"/>
    </source>
</evidence>
<name>A0ABR3MAK2_9TELE</name>
<reference evidence="2 3" key="1">
    <citation type="submission" date="2023-09" db="EMBL/GenBank/DDBJ databases">
        <authorList>
            <person name="Wang M."/>
        </authorList>
    </citation>
    <scope>NUCLEOTIDE SEQUENCE [LARGE SCALE GENOMIC DNA]</scope>
    <source>
        <strain evidence="2">GT-2023</strain>
        <tissue evidence="2">Liver</tissue>
    </source>
</reference>
<feature type="compositionally biased region" description="Polar residues" evidence="1">
    <location>
        <begin position="27"/>
        <end position="39"/>
    </location>
</feature>
<evidence type="ECO:0000313" key="3">
    <source>
        <dbReference type="Proteomes" id="UP001558613"/>
    </source>
</evidence>
<protein>
    <submittedName>
        <fullName evidence="2">Uncharacterized protein</fullName>
    </submittedName>
</protein>
<accession>A0ABR3MAK2</accession>
<feature type="region of interest" description="Disordered" evidence="1">
    <location>
        <begin position="27"/>
        <end position="53"/>
    </location>
</feature>
<sequence length="89" mass="9669">MGPAAPVCLLWHCETNLRCSLYSHLSNQQQPSGSISQRTAALRVESSSKSEDTSEDTFALLHKLCATVTEPDVLGHSRTLASWHSTGTQ</sequence>